<proteinExistence type="predicted"/>
<dbReference type="AlphaFoldDB" id="A0AA38FDE4"/>
<keyword evidence="1" id="KW-1133">Transmembrane helix</keyword>
<dbReference type="PANTHER" id="PTHR35288:SF1">
    <property type="entry name" value="TAIL FIBER"/>
    <property type="match status" value="1"/>
</dbReference>
<dbReference type="OMA" id="IVWGLIK"/>
<organism evidence="2 3">
    <name type="scientific">Taxus chinensis</name>
    <name type="common">Chinese yew</name>
    <name type="synonym">Taxus wallichiana var. chinensis</name>
    <dbReference type="NCBI Taxonomy" id="29808"/>
    <lineage>
        <taxon>Eukaryota</taxon>
        <taxon>Viridiplantae</taxon>
        <taxon>Streptophyta</taxon>
        <taxon>Embryophyta</taxon>
        <taxon>Tracheophyta</taxon>
        <taxon>Spermatophyta</taxon>
        <taxon>Pinopsida</taxon>
        <taxon>Pinidae</taxon>
        <taxon>Conifers II</taxon>
        <taxon>Cupressales</taxon>
        <taxon>Taxaceae</taxon>
        <taxon>Taxus</taxon>
    </lineage>
</organism>
<evidence type="ECO:0000313" key="3">
    <source>
        <dbReference type="Proteomes" id="UP000824469"/>
    </source>
</evidence>
<keyword evidence="3" id="KW-1185">Reference proteome</keyword>
<dbReference type="Proteomes" id="UP000824469">
    <property type="component" value="Unassembled WGS sequence"/>
</dbReference>
<evidence type="ECO:0000256" key="1">
    <source>
        <dbReference type="SAM" id="Phobius"/>
    </source>
</evidence>
<gene>
    <name evidence="2" type="ORF">KI387_029577</name>
</gene>
<feature type="non-terminal residue" evidence="2">
    <location>
        <position position="1"/>
    </location>
</feature>
<dbReference type="EMBL" id="JAHRHJ020000010">
    <property type="protein sequence ID" value="KAH9297895.1"/>
    <property type="molecule type" value="Genomic_DNA"/>
</dbReference>
<name>A0AA38FDE4_TAXCH</name>
<protein>
    <submittedName>
        <fullName evidence="2">Uncharacterized protein</fullName>
    </submittedName>
</protein>
<comment type="caution">
    <text evidence="2">The sequence shown here is derived from an EMBL/GenBank/DDBJ whole genome shotgun (WGS) entry which is preliminary data.</text>
</comment>
<feature type="transmembrane region" description="Helical" evidence="1">
    <location>
        <begin position="130"/>
        <end position="148"/>
    </location>
</feature>
<reference evidence="2 3" key="1">
    <citation type="journal article" date="2021" name="Nat. Plants">
        <title>The Taxus genome provides insights into paclitaxel biosynthesis.</title>
        <authorList>
            <person name="Xiong X."/>
            <person name="Gou J."/>
            <person name="Liao Q."/>
            <person name="Li Y."/>
            <person name="Zhou Q."/>
            <person name="Bi G."/>
            <person name="Li C."/>
            <person name="Du R."/>
            <person name="Wang X."/>
            <person name="Sun T."/>
            <person name="Guo L."/>
            <person name="Liang H."/>
            <person name="Lu P."/>
            <person name="Wu Y."/>
            <person name="Zhang Z."/>
            <person name="Ro D.K."/>
            <person name="Shang Y."/>
            <person name="Huang S."/>
            <person name="Yan J."/>
        </authorList>
    </citation>
    <scope>NUCLEOTIDE SEQUENCE [LARGE SCALE GENOMIC DNA]</scope>
    <source>
        <strain evidence="2">Ta-2019</strain>
    </source>
</reference>
<sequence length="173" mass="18620">VPCRSGMCTTPLEVTSSQIIASDIFPTVAVKALLYPGVFVHGLVTNLSLPSWEGLLELYNLTSTQIPSAEIDLQRLEVLAGSYFAVAGACVGLLKQGRMSMFGTLLIVWGLIKESLLGKPANTDPEKAAYLYPTMLIALLCSIFAVKYDMNKVKSIAKPLAKPLKSSSKAKLK</sequence>
<keyword evidence="1" id="KW-0472">Membrane</keyword>
<dbReference type="PANTHER" id="PTHR35288">
    <property type="entry name" value="TAIL FIBER"/>
    <property type="match status" value="1"/>
</dbReference>
<evidence type="ECO:0000313" key="2">
    <source>
        <dbReference type="EMBL" id="KAH9297895.1"/>
    </source>
</evidence>
<keyword evidence="1" id="KW-0812">Transmembrane</keyword>
<accession>A0AA38FDE4</accession>
<feature type="transmembrane region" description="Helical" evidence="1">
    <location>
        <begin position="101"/>
        <end position="118"/>
    </location>
</feature>